<keyword evidence="4" id="KW-1185">Reference proteome</keyword>
<dbReference type="Proteomes" id="UP000726136">
    <property type="component" value="Unassembled WGS sequence"/>
</dbReference>
<dbReference type="EMBL" id="RDPI01001521">
    <property type="protein sequence ID" value="MBF4377215.1"/>
    <property type="molecule type" value="Genomic_DNA"/>
</dbReference>
<evidence type="ECO:0000313" key="2">
    <source>
        <dbReference type="EMBL" id="MBF4377215.1"/>
    </source>
</evidence>
<dbReference type="AlphaFoldDB" id="A0A241NJF4"/>
<accession>A0A241NJF4</accession>
<dbReference type="RefSeq" id="WP_019281376.1">
    <property type="nucleotide sequence ID" value="NZ_CP020534.1"/>
</dbReference>
<gene>
    <name evidence="1" type="ORF">EAY07_17620</name>
    <name evidence="2" type="ORF">EAY46_30020</name>
</gene>
<evidence type="ECO:0000313" key="1">
    <source>
        <dbReference type="EMBL" id="MBF4273811.1"/>
    </source>
</evidence>
<evidence type="ECO:0000313" key="3">
    <source>
        <dbReference type="Proteomes" id="UP000722957"/>
    </source>
</evidence>
<comment type="caution">
    <text evidence="1">The sequence shown here is derived from an EMBL/GenBank/DDBJ whole genome shotgun (WGS) entry which is preliminary data.</text>
</comment>
<dbReference type="Proteomes" id="UP000722957">
    <property type="component" value="Unassembled WGS sequence"/>
</dbReference>
<name>A0A241NJF4_VIBAN</name>
<proteinExistence type="predicted"/>
<dbReference type="EMBL" id="RDOM01000067">
    <property type="protein sequence ID" value="MBF4273811.1"/>
    <property type="molecule type" value="Genomic_DNA"/>
</dbReference>
<sequence>MGVSKAYRVQIYPPRQVHILLKQLAKESGQTVSKTAVSLIEQALNNDSTLHEIRNVQVDQKEIYQQLINLLSINVATTDFLLKKTCSEDEMAEAKQVISARTNALRSHFIGGDNNGND</sequence>
<organism evidence="1 3">
    <name type="scientific">Vibrio anguillarum</name>
    <name type="common">Listonella anguillarum</name>
    <dbReference type="NCBI Taxonomy" id="55601"/>
    <lineage>
        <taxon>Bacteria</taxon>
        <taxon>Pseudomonadati</taxon>
        <taxon>Pseudomonadota</taxon>
        <taxon>Gammaproteobacteria</taxon>
        <taxon>Vibrionales</taxon>
        <taxon>Vibrionaceae</taxon>
        <taxon>Vibrio</taxon>
    </lineage>
</organism>
<reference evidence="3 4" key="1">
    <citation type="journal article" date="2021" name="PeerJ">
        <title>Analysis of 44 Vibrio anguillarum genomes reveals high genetic diversity.</title>
        <authorList>
            <person name="Hansen M.J."/>
            <person name="Dalsgaard I."/>
        </authorList>
    </citation>
    <scope>NUCLEOTIDE SEQUENCE [LARGE SCALE GENOMIC DNA]</scope>
    <source>
        <strain evidence="2 4">040915-1/1B</strain>
        <strain evidence="1 3">17-16730-2A</strain>
    </source>
</reference>
<evidence type="ECO:0000313" key="4">
    <source>
        <dbReference type="Proteomes" id="UP000726136"/>
    </source>
</evidence>
<protein>
    <submittedName>
        <fullName evidence="1">Uncharacterized protein</fullName>
    </submittedName>
</protein>
<dbReference type="KEGG" id="vau:VANGNB10_cI2560c"/>